<comment type="subcellular location">
    <subcellularLocation>
        <location evidence="1">Nucleus</location>
    </subcellularLocation>
</comment>
<dbReference type="EMBL" id="PKSM01000072">
    <property type="protein sequence ID" value="POW17810.1"/>
    <property type="molecule type" value="Genomic_DNA"/>
</dbReference>
<protein>
    <recommendedName>
        <fullName evidence="11">C3H1-type domain-containing protein</fullName>
    </recommendedName>
</protein>
<dbReference type="PANTHER" id="PTHR14738:SF29">
    <property type="entry name" value="ZINC FINGER CCCH DOMAIN-CONTAINING PROTEIN 14"/>
    <property type="match status" value="1"/>
</dbReference>
<evidence type="ECO:0000256" key="6">
    <source>
        <dbReference type="ARBA" id="ARBA00022833"/>
    </source>
</evidence>
<feature type="region of interest" description="Disordered" evidence="8">
    <location>
        <begin position="533"/>
        <end position="571"/>
    </location>
</feature>
<comment type="caution">
    <text evidence="9">The sequence shown here is derived from an EMBL/GenBank/DDBJ whole genome shotgun (WGS) entry which is preliminary data.</text>
</comment>
<feature type="region of interest" description="Disordered" evidence="8">
    <location>
        <begin position="295"/>
        <end position="384"/>
    </location>
</feature>
<dbReference type="GO" id="GO:0005737">
    <property type="term" value="C:cytoplasm"/>
    <property type="evidence" value="ECO:0007669"/>
    <property type="project" value="TreeGrafter"/>
</dbReference>
<dbReference type="Gene3D" id="4.10.1000.40">
    <property type="match status" value="1"/>
</dbReference>
<keyword evidence="7" id="KW-0539">Nucleus</keyword>
<feature type="compositionally biased region" description="Low complexity" evidence="8">
    <location>
        <begin position="179"/>
        <end position="192"/>
    </location>
</feature>
<evidence type="ECO:0000256" key="4">
    <source>
        <dbReference type="ARBA" id="ARBA00022737"/>
    </source>
</evidence>
<keyword evidence="6" id="KW-0862">Zinc</keyword>
<evidence type="ECO:0000313" key="10">
    <source>
        <dbReference type="Proteomes" id="UP000238274"/>
    </source>
</evidence>
<evidence type="ECO:0000256" key="5">
    <source>
        <dbReference type="ARBA" id="ARBA00022771"/>
    </source>
</evidence>
<evidence type="ECO:0000256" key="7">
    <source>
        <dbReference type="ARBA" id="ARBA00023242"/>
    </source>
</evidence>
<feature type="compositionally biased region" description="Low complexity" evidence="8">
    <location>
        <begin position="334"/>
        <end position="346"/>
    </location>
</feature>
<feature type="compositionally biased region" description="Basic and acidic residues" evidence="8">
    <location>
        <begin position="118"/>
        <end position="134"/>
    </location>
</feature>
<dbReference type="OrthoDB" id="438553at2759"/>
<feature type="region of interest" description="Disordered" evidence="8">
    <location>
        <begin position="85"/>
        <end position="247"/>
    </location>
</feature>
<feature type="compositionally biased region" description="Low complexity" evidence="8">
    <location>
        <begin position="538"/>
        <end position="553"/>
    </location>
</feature>
<proteinExistence type="inferred from homology"/>
<feature type="compositionally biased region" description="Polar residues" evidence="8">
    <location>
        <begin position="750"/>
        <end position="760"/>
    </location>
</feature>
<dbReference type="AlphaFoldDB" id="A0A2S4W7S6"/>
<comment type="similarity">
    <text evidence="2">Belongs to the ZC3H14 family.</text>
</comment>
<dbReference type="InterPro" id="IPR040366">
    <property type="entry name" value="Nab2/ZC3H14"/>
</dbReference>
<dbReference type="VEuPathDB" id="FungiDB:PSHT_06253"/>
<feature type="compositionally biased region" description="Basic and acidic residues" evidence="8">
    <location>
        <begin position="215"/>
        <end position="229"/>
    </location>
</feature>
<keyword evidence="10" id="KW-1185">Reference proteome</keyword>
<organism evidence="9 10">
    <name type="scientific">Puccinia striiformis</name>
    <dbReference type="NCBI Taxonomy" id="27350"/>
    <lineage>
        <taxon>Eukaryota</taxon>
        <taxon>Fungi</taxon>
        <taxon>Dikarya</taxon>
        <taxon>Basidiomycota</taxon>
        <taxon>Pucciniomycotina</taxon>
        <taxon>Pucciniomycetes</taxon>
        <taxon>Pucciniales</taxon>
        <taxon>Pucciniaceae</taxon>
        <taxon>Puccinia</taxon>
    </lineage>
</organism>
<evidence type="ECO:0000256" key="2">
    <source>
        <dbReference type="ARBA" id="ARBA00008423"/>
    </source>
</evidence>
<sequence length="843" mass="90934">MSRPEIVMQTPAAKKLEAEVQRKLAEFAYSTADDVVMAEYVVVMLANAKTPDQITAELSELIGEDMYDPAFTTWLFEEVARQYGIPQQPASNPPPLSPTDTQDIKPFSPTLNQNNDSAADHKIQTVNDSRDHHMNNSNSNNFNRGGSINKRGGGTSHPIINNNNNHHHNHNRSMTHPTNNNNNLNHINRASNHQPGGGVFNQAVTGIKRSGTNDLIRESPPHRRLRQDDYPPGSLPPGPRSASDRNQHWSANGMMADRRDLVNGQQRPPSNFPIGHPMGAESAAKSILERVGVSVNPNHPFQNSGFPRGYDQQMPASFRRPNDLGGHNGTGSPQQQQQQQQQQQLQMFYGSPSAYPLPLLPQPHAFPQQHFNPHNSANGTTPQLFLANGQPYIPPHNPFQIPGSNGGPSPPMFPYPPSNTHNTIQHPSNGPITNKKVKSTIPNHQQQPLENRVNPSSTALTTEQPAINLGALPKIPLLREECKFNLNCKNAWCPSSHCSPIAIGNSKNSMLLSFFPCELQLKCADPECLKAHVSPQQSNPNSSIKLSSSAPKSGPQPGPTIARGAPTTPNGKSIPCRFGSQCSRSDCVFTHPWIVNSTGLDRSVAVDDPSSSVGPVKNGFGSAAAGGVPCKFGLQCTRPDCFYQHPSSQRVQSKNISKSFINTNQTTPKPSSPTTTLAATQDPNAINSATVTPAPASGVGVGGGLVGTEKLGPSKKFSAQIKPVSSTNDAEKLGSTTITADKTEAENAPNHETLNNDKQVNSSTNNNPATASATSANVSDKNLPGPATTPVDNNSIQTNSSNPILLAFDLPFSLSFFPTFFPPYTILSFSLYQSISHYSHIPK</sequence>
<accession>A0A2S4W7S6</accession>
<keyword evidence="5" id="KW-0863">Zinc-finger</keyword>
<feature type="compositionally biased region" description="Low complexity" evidence="8">
    <location>
        <begin position="135"/>
        <end position="149"/>
    </location>
</feature>
<keyword evidence="3" id="KW-0479">Metal-binding</keyword>
<keyword evidence="4" id="KW-0677">Repeat</keyword>
<name>A0A2S4W7S6_9BASI</name>
<evidence type="ECO:0000256" key="8">
    <source>
        <dbReference type="SAM" id="MobiDB-lite"/>
    </source>
</evidence>
<dbReference type="Gene3D" id="1.10.340.40">
    <property type="entry name" value="Nuclear abundant poly(A) RNA-bind protein 2, N-terminal domain"/>
    <property type="match status" value="1"/>
</dbReference>
<dbReference type="InterPro" id="IPR043094">
    <property type="entry name" value="Nab2/ZC3H14_N_sf"/>
</dbReference>
<dbReference type="GO" id="GO:0043488">
    <property type="term" value="P:regulation of mRNA stability"/>
    <property type="evidence" value="ECO:0007669"/>
    <property type="project" value="InterPro"/>
</dbReference>
<dbReference type="GO" id="GO:0008143">
    <property type="term" value="F:poly(A) binding"/>
    <property type="evidence" value="ECO:0007669"/>
    <property type="project" value="InterPro"/>
</dbReference>
<dbReference type="Proteomes" id="UP000238274">
    <property type="component" value="Unassembled WGS sequence"/>
</dbReference>
<reference evidence="10" key="3">
    <citation type="journal article" date="2018" name="Mol. Plant Microbe Interact.">
        <title>Genome sequence resources for the wheat stripe rust pathogen (Puccinia striiformis f. sp. tritici) and the barley stripe rust pathogen (Puccinia striiformis f. sp. hordei).</title>
        <authorList>
            <person name="Xia C."/>
            <person name="Wang M."/>
            <person name="Yin C."/>
            <person name="Cornejo O.E."/>
            <person name="Hulbert S.H."/>
            <person name="Chen X."/>
        </authorList>
    </citation>
    <scope>NUCLEOTIDE SEQUENCE [LARGE SCALE GENOMIC DNA]</scope>
    <source>
        <strain evidence="10">93TX-2</strain>
    </source>
</reference>
<dbReference type="VEuPathDB" id="FungiDB:PSTT_09150"/>
<feature type="region of interest" description="Disordered" evidence="8">
    <location>
        <begin position="717"/>
        <end position="795"/>
    </location>
</feature>
<gene>
    <name evidence="9" type="ORF">PSHT_06253</name>
</gene>
<feature type="compositionally biased region" description="Polar residues" evidence="8">
    <location>
        <begin position="369"/>
        <end position="383"/>
    </location>
</feature>
<dbReference type="GO" id="GO:0008270">
    <property type="term" value="F:zinc ion binding"/>
    <property type="evidence" value="ECO:0007669"/>
    <property type="project" value="UniProtKB-KW"/>
</dbReference>
<dbReference type="Pfam" id="PF14608">
    <property type="entry name" value="zf-CCCH_2"/>
    <property type="match status" value="3"/>
</dbReference>
<dbReference type="PANTHER" id="PTHR14738">
    <property type="entry name" value="ZINC FINGER CCCH DOMAIN-CONTAINING PROTEIN 14"/>
    <property type="match status" value="1"/>
</dbReference>
<evidence type="ECO:0000256" key="3">
    <source>
        <dbReference type="ARBA" id="ARBA00022723"/>
    </source>
</evidence>
<feature type="compositionally biased region" description="Polar residues" evidence="8">
    <location>
        <begin position="723"/>
        <end position="740"/>
    </location>
</feature>
<feature type="compositionally biased region" description="Low complexity" evidence="8">
    <location>
        <begin position="761"/>
        <end position="777"/>
    </location>
</feature>
<dbReference type="Gene3D" id="4.10.1000.30">
    <property type="match status" value="1"/>
</dbReference>
<feature type="compositionally biased region" description="Polar residues" evidence="8">
    <location>
        <begin position="295"/>
        <end position="305"/>
    </location>
</feature>
<evidence type="ECO:0008006" key="11">
    <source>
        <dbReference type="Google" id="ProtNLM"/>
    </source>
</evidence>
<reference evidence="10" key="2">
    <citation type="journal article" date="2018" name="BMC Genomics">
        <title>Genomic insights into host adaptation between the wheat stripe rust pathogen (Puccinia striiformis f. sp. tritici) and the barley stripe rust pathogen (Puccinia striiformis f. sp. hordei).</title>
        <authorList>
            <person name="Xia C."/>
            <person name="Wang M."/>
            <person name="Yin C."/>
            <person name="Cornejo O.E."/>
            <person name="Hulbert S.H."/>
            <person name="Chen X."/>
        </authorList>
    </citation>
    <scope>NUCLEOTIDE SEQUENCE [LARGE SCALE GENOMIC DNA]</scope>
    <source>
        <strain evidence="10">93TX-2</strain>
    </source>
</reference>
<dbReference type="GO" id="GO:0005634">
    <property type="term" value="C:nucleus"/>
    <property type="evidence" value="ECO:0007669"/>
    <property type="project" value="UniProtKB-SubCell"/>
</dbReference>
<evidence type="ECO:0000313" key="9">
    <source>
        <dbReference type="EMBL" id="POW17810.1"/>
    </source>
</evidence>
<evidence type="ECO:0000256" key="1">
    <source>
        <dbReference type="ARBA" id="ARBA00004123"/>
    </source>
</evidence>
<reference evidence="9 10" key="1">
    <citation type="submission" date="2017-12" db="EMBL/GenBank/DDBJ databases">
        <title>Gene loss provides genomic basis for host adaptation in cereal stripe rust fungi.</title>
        <authorList>
            <person name="Xia C."/>
        </authorList>
    </citation>
    <scope>NUCLEOTIDE SEQUENCE [LARGE SCALE GENOMIC DNA]</scope>
    <source>
        <strain evidence="9 10">93TX-2</strain>
    </source>
</reference>